<gene>
    <name evidence="2" type="ORF">NDI38_29850</name>
</gene>
<dbReference type="InterPro" id="IPR002513">
    <property type="entry name" value="Tn3_Tnp_DDE_dom"/>
</dbReference>
<evidence type="ECO:0000313" key="3">
    <source>
        <dbReference type="Proteomes" id="UP001476950"/>
    </source>
</evidence>
<comment type="caution">
    <text evidence="2">The sequence shown here is derived from an EMBL/GenBank/DDBJ whole genome shotgun (WGS) entry which is preliminary data.</text>
</comment>
<proteinExistence type="predicted"/>
<dbReference type="Pfam" id="PF01526">
    <property type="entry name" value="DDE_Tnp_Tn3"/>
    <property type="match status" value="1"/>
</dbReference>
<protein>
    <submittedName>
        <fullName evidence="2">Transposase</fullName>
    </submittedName>
</protein>
<organism evidence="2 3">
    <name type="scientific">Stenomitos frigidus AS-A4</name>
    <dbReference type="NCBI Taxonomy" id="2933935"/>
    <lineage>
        <taxon>Bacteria</taxon>
        <taxon>Bacillati</taxon>
        <taxon>Cyanobacteriota</taxon>
        <taxon>Cyanophyceae</taxon>
        <taxon>Leptolyngbyales</taxon>
        <taxon>Leptolyngbyaceae</taxon>
        <taxon>Stenomitos</taxon>
    </lineage>
</organism>
<keyword evidence="3" id="KW-1185">Reference proteome</keyword>
<evidence type="ECO:0000313" key="2">
    <source>
        <dbReference type="EMBL" id="MEP1062578.1"/>
    </source>
</evidence>
<dbReference type="EMBL" id="JAMPLM010000073">
    <property type="protein sequence ID" value="MEP1062578.1"/>
    <property type="molecule type" value="Genomic_DNA"/>
</dbReference>
<accession>A0ABV0KU42</accession>
<reference evidence="2 3" key="1">
    <citation type="submission" date="2022-04" db="EMBL/GenBank/DDBJ databases">
        <title>Positive selection, recombination, and allopatry shape intraspecific diversity of widespread and dominant cyanobacteria.</title>
        <authorList>
            <person name="Wei J."/>
            <person name="Shu W."/>
            <person name="Hu C."/>
        </authorList>
    </citation>
    <scope>NUCLEOTIDE SEQUENCE [LARGE SCALE GENOMIC DNA]</scope>
    <source>
        <strain evidence="2 3">AS-A4</strain>
    </source>
</reference>
<evidence type="ECO:0000259" key="1">
    <source>
        <dbReference type="Pfam" id="PF01526"/>
    </source>
</evidence>
<sequence>MLRLAGSLKQGWVTASLLLQKLQAFPRKHPLTQALQEYGRLIKTIHILRWYADENNRRRLNRQLNKGEALHSLRSHLCYANQGEIRAQQDEQLHNQVGCLNLVTNAVIVWNSVYIEQVVQQLKQEGQFPGDEALKQIWPTRHAHINVYGRYYFNREQVGKKQQLRALRQSGFQP</sequence>
<name>A0ABV0KU42_9CYAN</name>
<dbReference type="Proteomes" id="UP001476950">
    <property type="component" value="Unassembled WGS sequence"/>
</dbReference>
<feature type="domain" description="Tn3 transposase DDE" evidence="1">
    <location>
        <begin position="1"/>
        <end position="151"/>
    </location>
</feature>